<reference evidence="3" key="1">
    <citation type="journal article" date="2019" name="Int. J. Syst. Evol. Microbiol.">
        <title>The Global Catalogue of Microorganisms (GCM) 10K type strain sequencing project: providing services to taxonomists for standard genome sequencing and annotation.</title>
        <authorList>
            <consortium name="The Broad Institute Genomics Platform"/>
            <consortium name="The Broad Institute Genome Sequencing Center for Infectious Disease"/>
            <person name="Wu L."/>
            <person name="Ma J."/>
        </authorList>
    </citation>
    <scope>NUCLEOTIDE SEQUENCE [LARGE SCALE GENOMIC DNA]</scope>
    <source>
        <strain evidence="3">CGMCC 1.16033</strain>
    </source>
</reference>
<protein>
    <recommendedName>
        <fullName evidence="1">Phage tail fibre protein N-terminal domain-containing protein</fullName>
    </recommendedName>
</protein>
<dbReference type="InterPro" id="IPR022225">
    <property type="entry name" value="Phage_tail_fibre_N"/>
</dbReference>
<comment type="caution">
    <text evidence="2">The sequence shown here is derived from an EMBL/GenBank/DDBJ whole genome shotgun (WGS) entry which is preliminary data.</text>
</comment>
<name>A0ABQ1T0S2_9GAMM</name>
<accession>A0ABQ1T0S2</accession>
<evidence type="ECO:0000259" key="1">
    <source>
        <dbReference type="Pfam" id="PF12571"/>
    </source>
</evidence>
<dbReference type="EMBL" id="BMKO01000003">
    <property type="protein sequence ID" value="GGE75907.1"/>
    <property type="molecule type" value="Genomic_DNA"/>
</dbReference>
<keyword evidence="3" id="KW-1185">Reference proteome</keyword>
<organism evidence="2 3">
    <name type="scientific">Shewanella carassii</name>
    <dbReference type="NCBI Taxonomy" id="1987584"/>
    <lineage>
        <taxon>Bacteria</taxon>
        <taxon>Pseudomonadati</taxon>
        <taxon>Pseudomonadota</taxon>
        <taxon>Gammaproteobacteria</taxon>
        <taxon>Alteromonadales</taxon>
        <taxon>Shewanellaceae</taxon>
        <taxon>Shewanella</taxon>
    </lineage>
</organism>
<sequence length="737" mass="79558">MSQNIIPSVFEAYRTQCELSGQSVVLDEILLANIPGLDPNAPVDRNQVECQPQWIVHRQAPTQVGALNHNAIAYALVLDTRVGDFAFNAIFLTNKASGTIGMAIYKGMEHKFASTESQTGNSLVKTLVMAYDGAAQATHLQVDASTWMVDYQQRFAGLMQDDAKANQDIYGPAAFLGQGFAPIHQDGQWYCEAGAGYVDGLRVHTPDRIAIGGSGPMLVLDLWQAGTATGAWETRFTLQHLTSVPAPYTDEQGFKHHFALLARWEGEQWRDARLKGGLEQHLLDADPHSQYLQKSQISQATDLDSAVHVPSSAALAMLKKRLDYSVALGQGAVTDMGPWSAASGKYPAKPYITDDQGQGRLVSAFWFVTAGGTVNGVQYSAGDKLNYSPREDAFFKTDNTESVTSVNGRMGAVTFTLNDLTGIAGNSAKLEGKSKAQVIAEARSGLASSSHTHDDRYLGLAAKAADSAKLEGKTKAQVVSEARSGLSVNGHTHDDRYFTEAEANSRFLGKTARAADSTLLEGRTKAQVVSEARSGLSANGHTHDDRYYTEAEANSRFQPKGSYLPTTGKAVDSAKLEGRTKAQVIAEARSGLATGSHTHPWSQISSRPIFSAGNVRAQGLSSPLVISHTSGPILTVASHTQTLELSVNVVGQVDNTWNEVRPVHFELDILAGNTKIGTAYAYQTLTWVEKKFALNFHWAGLVGNYRGKAITLSMRCMKGYKMSSQGGTLCMKQYPAN</sequence>
<evidence type="ECO:0000313" key="2">
    <source>
        <dbReference type="EMBL" id="GGE75907.1"/>
    </source>
</evidence>
<dbReference type="Proteomes" id="UP000606498">
    <property type="component" value="Unassembled WGS sequence"/>
</dbReference>
<proteinExistence type="predicted"/>
<dbReference type="RefSeq" id="WP_100141950.1">
    <property type="nucleotide sequence ID" value="NZ_BMKO01000003.1"/>
</dbReference>
<gene>
    <name evidence="2" type="ORF">GCM10011520_15560</name>
</gene>
<dbReference type="Pfam" id="PF12571">
    <property type="entry name" value="Phage_tail_fib"/>
    <property type="match status" value="1"/>
</dbReference>
<feature type="domain" description="Phage tail fibre protein N-terminal" evidence="1">
    <location>
        <begin position="4"/>
        <end position="148"/>
    </location>
</feature>
<evidence type="ECO:0000313" key="3">
    <source>
        <dbReference type="Proteomes" id="UP000606498"/>
    </source>
</evidence>